<keyword evidence="3" id="KW-1185">Reference proteome</keyword>
<reference evidence="2 3" key="1">
    <citation type="submission" date="2017-03" db="EMBL/GenBank/DDBJ databases">
        <title>WGS assembly of Porphyra umbilicalis.</title>
        <authorList>
            <person name="Brawley S.H."/>
            <person name="Blouin N.A."/>
            <person name="Ficko-Blean E."/>
            <person name="Wheeler G.L."/>
            <person name="Lohr M."/>
            <person name="Goodson H.V."/>
            <person name="Jenkins J.W."/>
            <person name="Blaby-Haas C.E."/>
            <person name="Helliwell K.E."/>
            <person name="Chan C."/>
            <person name="Marriage T."/>
            <person name="Bhattacharya D."/>
            <person name="Klein A.S."/>
            <person name="Badis Y."/>
            <person name="Brodie J."/>
            <person name="Cao Y."/>
            <person name="Collen J."/>
            <person name="Dittami S.M."/>
            <person name="Gachon C.M."/>
            <person name="Green B.R."/>
            <person name="Karpowicz S."/>
            <person name="Kim J.W."/>
            <person name="Kudahl U."/>
            <person name="Lin S."/>
            <person name="Michel G."/>
            <person name="Mittag M."/>
            <person name="Olson B.J."/>
            <person name="Pangilinan J."/>
            <person name="Peng Y."/>
            <person name="Qiu H."/>
            <person name="Shu S."/>
            <person name="Singer J.T."/>
            <person name="Smith A.G."/>
            <person name="Sprecher B.N."/>
            <person name="Wagner V."/>
            <person name="Wang W."/>
            <person name="Wang Z.-Y."/>
            <person name="Yan J."/>
            <person name="Yarish C."/>
            <person name="Zoeuner-Riek S."/>
            <person name="Zhuang Y."/>
            <person name="Zou Y."/>
            <person name="Lindquist E.A."/>
            <person name="Grimwood J."/>
            <person name="Barry K."/>
            <person name="Rokhsar D.S."/>
            <person name="Schmutz J."/>
            <person name="Stiller J.W."/>
            <person name="Grossman A.R."/>
            <person name="Prochnik S.E."/>
        </authorList>
    </citation>
    <scope>NUCLEOTIDE SEQUENCE [LARGE SCALE GENOMIC DNA]</scope>
    <source>
        <strain evidence="2">4086291</strain>
    </source>
</reference>
<evidence type="ECO:0000256" key="1">
    <source>
        <dbReference type="SAM" id="SignalP"/>
    </source>
</evidence>
<sequence>MGRARVSSGLAVASGCLLALATASAASTLSRIMMPPGMRTIRTIVQQRAAGGSASVKAAANDDAAGAPGAADAFDPAKLIKLGDIDANGAVDYAYAIKAGGNGGGASLHLFLFGTDGQVMADRAIALDDAGGGGGGGGDGVLAPASHKLTSLDDMPMSVRPSMAATPVHASTPDCLFTDTECECDLKPAAAGSGTCYSHVSTSGDTSVCVERDCGTSYVCLCGGSQKCARATVTQPTWVATDAAGLPAGETHCARRRVAVATTEVVGPMPTPVPTPPPAGCTLTADRCTCGLKSVVAAELDTCAVHTGLDAAGRNVCAERDCKDGYVCDCSGGSTCAFEAVTKEFWQVGGDAPGGRKYCERASKTGVVAVCVDKC</sequence>
<protein>
    <recommendedName>
        <fullName evidence="4">EGF-like domain-containing protein</fullName>
    </recommendedName>
</protein>
<organism evidence="2 3">
    <name type="scientific">Porphyra umbilicalis</name>
    <name type="common">Purple laver</name>
    <name type="synonym">Red alga</name>
    <dbReference type="NCBI Taxonomy" id="2786"/>
    <lineage>
        <taxon>Eukaryota</taxon>
        <taxon>Rhodophyta</taxon>
        <taxon>Bangiophyceae</taxon>
        <taxon>Bangiales</taxon>
        <taxon>Bangiaceae</taxon>
        <taxon>Porphyra</taxon>
    </lineage>
</organism>
<feature type="chain" id="PRO_5012846668" description="EGF-like domain-containing protein" evidence="1">
    <location>
        <begin position="26"/>
        <end position="375"/>
    </location>
</feature>
<dbReference type="AlphaFoldDB" id="A0A1X6P1L8"/>
<feature type="signal peptide" evidence="1">
    <location>
        <begin position="1"/>
        <end position="25"/>
    </location>
</feature>
<proteinExistence type="predicted"/>
<evidence type="ECO:0000313" key="2">
    <source>
        <dbReference type="EMBL" id="OSX74769.1"/>
    </source>
</evidence>
<name>A0A1X6P1L8_PORUM</name>
<dbReference type="EMBL" id="KV918931">
    <property type="protein sequence ID" value="OSX74769.1"/>
    <property type="molecule type" value="Genomic_DNA"/>
</dbReference>
<gene>
    <name evidence="2" type="ORF">BU14_0268s0010</name>
</gene>
<dbReference type="Proteomes" id="UP000218209">
    <property type="component" value="Unassembled WGS sequence"/>
</dbReference>
<evidence type="ECO:0000313" key="3">
    <source>
        <dbReference type="Proteomes" id="UP000218209"/>
    </source>
</evidence>
<keyword evidence="1" id="KW-0732">Signal</keyword>
<evidence type="ECO:0008006" key="4">
    <source>
        <dbReference type="Google" id="ProtNLM"/>
    </source>
</evidence>
<dbReference type="PROSITE" id="PS51257">
    <property type="entry name" value="PROKAR_LIPOPROTEIN"/>
    <property type="match status" value="1"/>
</dbReference>
<accession>A0A1X6P1L8</accession>